<comment type="caution">
    <text evidence="1">The sequence shown here is derived from an EMBL/GenBank/DDBJ whole genome shotgun (WGS) entry which is preliminary data.</text>
</comment>
<name>A0A9D1SVD0_9FIRM</name>
<proteinExistence type="predicted"/>
<accession>A0A9D1SVD0</accession>
<dbReference type="SUPFAM" id="SSF54637">
    <property type="entry name" value="Thioesterase/thiol ester dehydrase-isomerase"/>
    <property type="match status" value="1"/>
</dbReference>
<gene>
    <name evidence="1" type="ORF">IAD25_06005</name>
</gene>
<organism evidence="1 2">
    <name type="scientific">Candidatus Allocopromorpha excrementipullorum</name>
    <dbReference type="NCBI Taxonomy" id="2840743"/>
    <lineage>
        <taxon>Bacteria</taxon>
        <taxon>Bacillati</taxon>
        <taxon>Bacillota</taxon>
        <taxon>Clostridia</taxon>
        <taxon>Eubacteriales</taxon>
        <taxon>Eubacteriaceae</taxon>
        <taxon>Eubacteriaceae incertae sedis</taxon>
        <taxon>Candidatus Allocopromorpha</taxon>
    </lineage>
</organism>
<evidence type="ECO:0000313" key="1">
    <source>
        <dbReference type="EMBL" id="HIU96252.1"/>
    </source>
</evidence>
<sequence length="142" mass="15865">MAKVEGEKRSMLSKVEKGLGVKDLKFRFSIGAEDMHYPGEMISGCKLIEKCVDCCTELCNIRDNGDGGLIVHIDADIVHPAHVLDAVEVICWSIKDGSRSRLYGFEMYKTSEYNQETDRSEVFDEAVLTIKGTVVFVVDDPQ</sequence>
<protein>
    <submittedName>
        <fullName evidence="1">Uncharacterized protein</fullName>
    </submittedName>
</protein>
<dbReference type="Gene3D" id="3.10.129.10">
    <property type="entry name" value="Hotdog Thioesterase"/>
    <property type="match status" value="1"/>
</dbReference>
<evidence type="ECO:0000313" key="2">
    <source>
        <dbReference type="Proteomes" id="UP000824130"/>
    </source>
</evidence>
<dbReference type="EMBL" id="DVOB01000129">
    <property type="protein sequence ID" value="HIU96252.1"/>
    <property type="molecule type" value="Genomic_DNA"/>
</dbReference>
<reference evidence="1" key="1">
    <citation type="submission" date="2020-10" db="EMBL/GenBank/DDBJ databases">
        <authorList>
            <person name="Gilroy R."/>
        </authorList>
    </citation>
    <scope>NUCLEOTIDE SEQUENCE</scope>
    <source>
        <strain evidence="1">ChiSjej4B22-8349</strain>
    </source>
</reference>
<dbReference type="InterPro" id="IPR029069">
    <property type="entry name" value="HotDog_dom_sf"/>
</dbReference>
<reference evidence="1" key="2">
    <citation type="journal article" date="2021" name="PeerJ">
        <title>Extensive microbial diversity within the chicken gut microbiome revealed by metagenomics and culture.</title>
        <authorList>
            <person name="Gilroy R."/>
            <person name="Ravi A."/>
            <person name="Getino M."/>
            <person name="Pursley I."/>
            <person name="Horton D.L."/>
            <person name="Alikhan N.F."/>
            <person name="Baker D."/>
            <person name="Gharbi K."/>
            <person name="Hall N."/>
            <person name="Watson M."/>
            <person name="Adriaenssens E.M."/>
            <person name="Foster-Nyarko E."/>
            <person name="Jarju S."/>
            <person name="Secka A."/>
            <person name="Antonio M."/>
            <person name="Oren A."/>
            <person name="Chaudhuri R.R."/>
            <person name="La Ragione R."/>
            <person name="Hildebrand F."/>
            <person name="Pallen M.J."/>
        </authorList>
    </citation>
    <scope>NUCLEOTIDE SEQUENCE</scope>
    <source>
        <strain evidence="1">ChiSjej4B22-8349</strain>
    </source>
</reference>
<dbReference type="Proteomes" id="UP000824130">
    <property type="component" value="Unassembled WGS sequence"/>
</dbReference>
<dbReference type="AlphaFoldDB" id="A0A9D1SVD0"/>